<feature type="compositionally biased region" description="Basic residues" evidence="1">
    <location>
        <begin position="1"/>
        <end position="11"/>
    </location>
</feature>
<accession>A0ABW2C503</accession>
<name>A0ABW2C503_9PSEU</name>
<dbReference type="RefSeq" id="WP_345399350.1">
    <property type="nucleotide sequence ID" value="NZ_BAABLA010000087.1"/>
</dbReference>
<protein>
    <recommendedName>
        <fullName evidence="4">ATP/GTP-binding protein</fullName>
    </recommendedName>
</protein>
<dbReference type="EMBL" id="JBHSXX010000001">
    <property type="protein sequence ID" value="MFC6870436.1"/>
    <property type="molecule type" value="Genomic_DNA"/>
</dbReference>
<evidence type="ECO:0000256" key="1">
    <source>
        <dbReference type="SAM" id="MobiDB-lite"/>
    </source>
</evidence>
<evidence type="ECO:0000313" key="2">
    <source>
        <dbReference type="EMBL" id="MFC6870436.1"/>
    </source>
</evidence>
<proteinExistence type="predicted"/>
<reference evidence="3" key="1">
    <citation type="journal article" date="2019" name="Int. J. Syst. Evol. Microbiol.">
        <title>The Global Catalogue of Microorganisms (GCM) 10K type strain sequencing project: providing services to taxonomists for standard genome sequencing and annotation.</title>
        <authorList>
            <consortium name="The Broad Institute Genomics Platform"/>
            <consortium name="The Broad Institute Genome Sequencing Center for Infectious Disease"/>
            <person name="Wu L."/>
            <person name="Ma J."/>
        </authorList>
    </citation>
    <scope>NUCLEOTIDE SEQUENCE [LARGE SCALE GENOMIC DNA]</scope>
    <source>
        <strain evidence="3">KCTC 32255</strain>
    </source>
</reference>
<evidence type="ECO:0000313" key="3">
    <source>
        <dbReference type="Proteomes" id="UP001596337"/>
    </source>
</evidence>
<evidence type="ECO:0008006" key="4">
    <source>
        <dbReference type="Google" id="ProtNLM"/>
    </source>
</evidence>
<comment type="caution">
    <text evidence="2">The sequence shown here is derived from an EMBL/GenBank/DDBJ whole genome shotgun (WGS) entry which is preliminary data.</text>
</comment>
<feature type="region of interest" description="Disordered" evidence="1">
    <location>
        <begin position="1"/>
        <end position="30"/>
    </location>
</feature>
<sequence>MPRRNRPKRGKAAPPPGVSLGWGSHESAEDGDWIVRSIPGDRATKMYRCPGCDHEIRPGTPHVVTWPADGTGGVADRRHWHRACWNARHRRGPTRRL</sequence>
<gene>
    <name evidence="2" type="ORF">ACFQGD_25195</name>
</gene>
<organism evidence="2 3">
    <name type="scientific">Haloechinothrix salitolerans</name>
    <dbReference type="NCBI Taxonomy" id="926830"/>
    <lineage>
        <taxon>Bacteria</taxon>
        <taxon>Bacillati</taxon>
        <taxon>Actinomycetota</taxon>
        <taxon>Actinomycetes</taxon>
        <taxon>Pseudonocardiales</taxon>
        <taxon>Pseudonocardiaceae</taxon>
        <taxon>Haloechinothrix</taxon>
    </lineage>
</organism>
<keyword evidence="3" id="KW-1185">Reference proteome</keyword>
<dbReference type="Proteomes" id="UP001596337">
    <property type="component" value="Unassembled WGS sequence"/>
</dbReference>